<evidence type="ECO:0000313" key="1">
    <source>
        <dbReference type="EMBL" id="DAD94985.1"/>
    </source>
</evidence>
<proteinExistence type="predicted"/>
<reference evidence="1" key="1">
    <citation type="journal article" date="2021" name="Proc. Natl. Acad. Sci. U.S.A.">
        <title>A Catalog of Tens of Thousands of Viruses from Human Metagenomes Reveals Hidden Associations with Chronic Diseases.</title>
        <authorList>
            <person name="Tisza M.J."/>
            <person name="Buck C.B."/>
        </authorList>
    </citation>
    <scope>NUCLEOTIDE SEQUENCE</scope>
    <source>
        <strain evidence="1">Ct3Md4</strain>
    </source>
</reference>
<organism evidence="1">
    <name type="scientific">Siphoviridae sp. ct3Md4</name>
    <dbReference type="NCBI Taxonomy" id="2826282"/>
    <lineage>
        <taxon>Viruses</taxon>
        <taxon>Duplodnaviria</taxon>
        <taxon>Heunggongvirae</taxon>
        <taxon>Uroviricota</taxon>
        <taxon>Caudoviricetes</taxon>
    </lineage>
</organism>
<dbReference type="EMBL" id="BK015187">
    <property type="protein sequence ID" value="DAD94985.1"/>
    <property type="molecule type" value="Genomic_DNA"/>
</dbReference>
<sequence length="44" mass="4953">MSKIESSIARMHHLQSIPVHYDMGDRTETTLTATDASNLTAHQR</sequence>
<name>A0A8S5NJV6_9CAUD</name>
<accession>A0A8S5NJV6</accession>
<protein>
    <submittedName>
        <fullName evidence="1">Uncharacterized protein</fullName>
    </submittedName>
</protein>